<dbReference type="AlphaFoldDB" id="A0AAU9BY76"/>
<dbReference type="RefSeq" id="WP_317706169.1">
    <property type="nucleotide sequence ID" value="NZ_AP024714.1"/>
</dbReference>
<accession>A0AAU9BY76</accession>
<evidence type="ECO:0000256" key="1">
    <source>
        <dbReference type="SAM" id="Phobius"/>
    </source>
</evidence>
<organism evidence="2 3">
    <name type="scientific">Methylomarinovum caldicuralii</name>
    <dbReference type="NCBI Taxonomy" id="438856"/>
    <lineage>
        <taxon>Bacteria</taxon>
        <taxon>Pseudomonadati</taxon>
        <taxon>Pseudomonadota</taxon>
        <taxon>Gammaproteobacteria</taxon>
        <taxon>Methylococcales</taxon>
        <taxon>Methylothermaceae</taxon>
        <taxon>Methylomarinovum</taxon>
    </lineage>
</organism>
<dbReference type="KEGG" id="mcau:MIT9_P0813"/>
<name>A0AAU9BY76_9GAMM</name>
<dbReference type="Pfam" id="PF03929">
    <property type="entry name" value="PepSY_TM"/>
    <property type="match status" value="1"/>
</dbReference>
<keyword evidence="1" id="KW-1133">Transmembrane helix</keyword>
<evidence type="ECO:0000313" key="3">
    <source>
        <dbReference type="Proteomes" id="UP001321825"/>
    </source>
</evidence>
<protein>
    <submittedName>
        <fullName evidence="2">Na+-transporting NADH:ubiquinone oxidoreductase subunit F</fullName>
    </submittedName>
</protein>
<gene>
    <name evidence="2" type="ORF">MIT9_P0813</name>
</gene>
<feature type="transmembrane region" description="Helical" evidence="1">
    <location>
        <begin position="211"/>
        <end position="233"/>
    </location>
</feature>
<keyword evidence="3" id="KW-1185">Reference proteome</keyword>
<keyword evidence="1" id="KW-0812">Transmembrane</keyword>
<feature type="transmembrane region" description="Helical" evidence="1">
    <location>
        <begin position="12"/>
        <end position="32"/>
    </location>
</feature>
<dbReference type="EMBL" id="AP024714">
    <property type="protein sequence ID" value="BCX81235.1"/>
    <property type="molecule type" value="Genomic_DNA"/>
</dbReference>
<dbReference type="Proteomes" id="UP001321825">
    <property type="component" value="Chromosome"/>
</dbReference>
<proteinExistence type="predicted"/>
<dbReference type="InterPro" id="IPR005625">
    <property type="entry name" value="PepSY-ass_TM"/>
</dbReference>
<keyword evidence="1" id="KW-0472">Membrane</keyword>
<evidence type="ECO:0000313" key="2">
    <source>
        <dbReference type="EMBL" id="BCX81235.1"/>
    </source>
</evidence>
<sequence>MLRVAKILHRWLAIVIGIQILAWVIGGIYFSWTDLDWIHGDHLLRRPQPVAAGEINPRVLATVLAHLQARENIRAWKRIDFIEPLDKAVIRIRYRNDAGERTALFTAADGRRLPPLNRDQARKLAERVFVPDAPVSRIDYLTELPPGHEYRGHPLPAWAVHFDHPGHPTVYVAAELAAVTAIRHDGWRVFDFLWMLHTLDLHSRDDINNPLLRTLALAGLAVVLSGYGLYLALRRFQGQRRSRRAQRSQ</sequence>
<reference evidence="3" key="1">
    <citation type="journal article" date="2024" name="Int. J. Syst. Evol. Microbiol.">
        <title>Methylomarinovum tepidoasis sp. nov., a moderately thermophilic methanotroph of the family Methylothermaceae isolated from a deep-sea hydrothermal field.</title>
        <authorList>
            <person name="Hirayama H."/>
            <person name="Takaki Y."/>
            <person name="Abe M."/>
            <person name="Miyazaki M."/>
            <person name="Uematsu K."/>
            <person name="Matsui Y."/>
            <person name="Takai K."/>
        </authorList>
    </citation>
    <scope>NUCLEOTIDE SEQUENCE [LARGE SCALE GENOMIC DNA]</scope>
    <source>
        <strain evidence="3">IT-9</strain>
    </source>
</reference>